<dbReference type="GO" id="GO:0003755">
    <property type="term" value="F:peptidyl-prolyl cis-trans isomerase activity"/>
    <property type="evidence" value="ECO:0007669"/>
    <property type="project" value="TreeGrafter"/>
</dbReference>
<proteinExistence type="predicted"/>
<dbReference type="Gene3D" id="3.30.70.1050">
    <property type="entry name" value="Trigger factor ribosome-binding domain"/>
    <property type="match status" value="1"/>
</dbReference>
<organism evidence="2 3">
    <name type="scientific">Flavisolibacter tropicus</name>
    <dbReference type="NCBI Taxonomy" id="1492898"/>
    <lineage>
        <taxon>Bacteria</taxon>
        <taxon>Pseudomonadati</taxon>
        <taxon>Bacteroidota</taxon>
        <taxon>Chitinophagia</taxon>
        <taxon>Chitinophagales</taxon>
        <taxon>Chitinophagaceae</taxon>
        <taxon>Flavisolibacter</taxon>
    </lineage>
</organism>
<dbReference type="KEGG" id="fla:SY85_21010"/>
<reference evidence="2 3" key="2">
    <citation type="journal article" date="2016" name="Int. J. Syst. Evol. Microbiol.">
        <title>Flavisolibacter tropicus sp. nov., isolated from tropical soil.</title>
        <authorList>
            <person name="Lee J.J."/>
            <person name="Kang M.S."/>
            <person name="Kim G.S."/>
            <person name="Lee C.S."/>
            <person name="Lim S."/>
            <person name="Lee J."/>
            <person name="Roh S.H."/>
            <person name="Kang H."/>
            <person name="Ha J.M."/>
            <person name="Bae S."/>
            <person name="Jung H.Y."/>
            <person name="Kim M.K."/>
        </authorList>
    </citation>
    <scope>NUCLEOTIDE SEQUENCE [LARGE SCALE GENOMIC DNA]</scope>
    <source>
        <strain evidence="2 3">LCS9</strain>
    </source>
</reference>
<dbReference type="PATRIC" id="fig|1492898.3.peg.4561"/>
<dbReference type="InterPro" id="IPR036611">
    <property type="entry name" value="Trigger_fac_ribosome-bd_sf"/>
</dbReference>
<evidence type="ECO:0000259" key="1">
    <source>
        <dbReference type="Pfam" id="PF05697"/>
    </source>
</evidence>
<dbReference type="NCBIfam" id="TIGR00115">
    <property type="entry name" value="tig"/>
    <property type="match status" value="1"/>
</dbReference>
<accession>A0A172TZR1</accession>
<protein>
    <submittedName>
        <fullName evidence="2">Trigger factor</fullName>
    </submittedName>
</protein>
<dbReference type="OrthoDB" id="9767721at2"/>
<evidence type="ECO:0000313" key="2">
    <source>
        <dbReference type="EMBL" id="ANE52591.1"/>
    </source>
</evidence>
<sequence length="458" mass="53574">MATVTRENIGSLHEKLNITINKEDYLPSFEKALKEYSKKANIPGFRKGMVPAGLIKKMYGNSLFVDEVLKKVDQEVYNYIQTEKLDIFAQPLPMEMNLGQLDINKPDNYTFQFEVGMKPDFQLPNLGAENLKRYKVEITDDMLNEEVERLRVRYGNMTEPEAVTGDDNVLNVNFVETDAAGNELEGGIRKDNSVLVKYFKESFRPSLIGKKTGDTIQLNFDEAFEGQEAQWILQDLGIDSGTNRNFRLDITKVGLVEPRELNEEFFAQLFPNAEIKTEEDFRNKLRTELETQWNNESSNQLQHSLYHVLLDHTTVNFPEEFLKRWLKTQGENNQPKTDEQVAHEFPQFLNQLKWSVITEKIIADNNIQVQHEDLRQFAKQQLLGYMGMSALDEEQDWVRDYIDRMMKDRKYVEDSYNRLQTQKVFEWAEGQVNATETPISKEEFIRMNQEHQHAHHEH</sequence>
<dbReference type="PANTHER" id="PTHR30560:SF3">
    <property type="entry name" value="TRIGGER FACTOR-LIKE PROTEIN TIG, CHLOROPLASTIC"/>
    <property type="match status" value="1"/>
</dbReference>
<dbReference type="STRING" id="1492898.SY85_21010"/>
<dbReference type="PANTHER" id="PTHR30560">
    <property type="entry name" value="TRIGGER FACTOR CHAPERONE AND PEPTIDYL-PROLYL CIS/TRANS ISOMERASE"/>
    <property type="match status" value="1"/>
</dbReference>
<dbReference type="GO" id="GO:0044183">
    <property type="term" value="F:protein folding chaperone"/>
    <property type="evidence" value="ECO:0007669"/>
    <property type="project" value="TreeGrafter"/>
</dbReference>
<dbReference type="GO" id="GO:0015031">
    <property type="term" value="P:protein transport"/>
    <property type="evidence" value="ECO:0007669"/>
    <property type="project" value="InterPro"/>
</dbReference>
<dbReference type="RefSeq" id="WP_066407330.1">
    <property type="nucleotide sequence ID" value="NZ_CP011390.1"/>
</dbReference>
<keyword evidence="3" id="KW-1185">Reference proteome</keyword>
<dbReference type="Proteomes" id="UP000077177">
    <property type="component" value="Chromosome"/>
</dbReference>
<dbReference type="Gene3D" id="1.10.3120.10">
    <property type="entry name" value="Trigger factor, C-terminal domain"/>
    <property type="match status" value="1"/>
</dbReference>
<dbReference type="AlphaFoldDB" id="A0A172TZR1"/>
<gene>
    <name evidence="2" type="ORF">SY85_21010</name>
</gene>
<feature type="domain" description="Trigger factor ribosome-binding bacterial" evidence="1">
    <location>
        <begin position="3"/>
        <end position="150"/>
    </location>
</feature>
<dbReference type="GO" id="GO:0043335">
    <property type="term" value="P:protein unfolding"/>
    <property type="evidence" value="ECO:0007669"/>
    <property type="project" value="TreeGrafter"/>
</dbReference>
<dbReference type="InterPro" id="IPR027304">
    <property type="entry name" value="Trigger_fact/SurA_dom_sf"/>
</dbReference>
<dbReference type="GO" id="GO:0051083">
    <property type="term" value="P:'de novo' cotranslational protein folding"/>
    <property type="evidence" value="ECO:0007669"/>
    <property type="project" value="TreeGrafter"/>
</dbReference>
<dbReference type="SUPFAM" id="SSF102735">
    <property type="entry name" value="Trigger factor ribosome-binding domain"/>
    <property type="match status" value="1"/>
</dbReference>
<evidence type="ECO:0000313" key="3">
    <source>
        <dbReference type="Proteomes" id="UP000077177"/>
    </source>
</evidence>
<dbReference type="SUPFAM" id="SSF109998">
    <property type="entry name" value="Triger factor/SurA peptide-binding domain-like"/>
    <property type="match status" value="1"/>
</dbReference>
<dbReference type="InterPro" id="IPR037041">
    <property type="entry name" value="Trigger_fac_C_sf"/>
</dbReference>
<dbReference type="Pfam" id="PF05697">
    <property type="entry name" value="Trigger_N"/>
    <property type="match status" value="1"/>
</dbReference>
<dbReference type="PIRSF" id="PIRSF003095">
    <property type="entry name" value="Trigger_factor"/>
    <property type="match status" value="1"/>
</dbReference>
<name>A0A172TZR1_9BACT</name>
<dbReference type="InterPro" id="IPR005215">
    <property type="entry name" value="Trig_fac"/>
</dbReference>
<dbReference type="InterPro" id="IPR008881">
    <property type="entry name" value="Trigger_fac_ribosome-bd_bac"/>
</dbReference>
<reference evidence="3" key="1">
    <citation type="submission" date="2015-01" db="EMBL/GenBank/DDBJ databases">
        <title>Flavisolibacter sp./LCS9/ whole genome sequencing.</title>
        <authorList>
            <person name="Kim M.K."/>
            <person name="Srinivasan S."/>
            <person name="Lee J.-J."/>
        </authorList>
    </citation>
    <scope>NUCLEOTIDE SEQUENCE [LARGE SCALE GENOMIC DNA]</scope>
    <source>
        <strain evidence="3">LCS9</strain>
    </source>
</reference>
<dbReference type="EMBL" id="CP011390">
    <property type="protein sequence ID" value="ANE52591.1"/>
    <property type="molecule type" value="Genomic_DNA"/>
</dbReference>
<dbReference type="GO" id="GO:0043022">
    <property type="term" value="F:ribosome binding"/>
    <property type="evidence" value="ECO:0007669"/>
    <property type="project" value="TreeGrafter"/>
</dbReference>